<feature type="domain" description="Nudix hydrolase" evidence="7">
    <location>
        <begin position="24"/>
        <end position="159"/>
    </location>
</feature>
<keyword evidence="6" id="KW-0464">Manganese</keyword>
<evidence type="ECO:0000259" key="7">
    <source>
        <dbReference type="PROSITE" id="PS51462"/>
    </source>
</evidence>
<evidence type="ECO:0000256" key="6">
    <source>
        <dbReference type="ARBA" id="ARBA00023211"/>
    </source>
</evidence>
<keyword evidence="4" id="KW-0378">Hydrolase</keyword>
<dbReference type="Proteomes" id="UP000321899">
    <property type="component" value="Unassembled WGS sequence"/>
</dbReference>
<dbReference type="InterPro" id="IPR000086">
    <property type="entry name" value="NUDIX_hydrolase_dom"/>
</dbReference>
<dbReference type="PANTHER" id="PTHR12992:SF11">
    <property type="entry name" value="MITOCHONDRIAL COENZYME A DIPHOSPHATASE NUDT8"/>
    <property type="match status" value="1"/>
</dbReference>
<dbReference type="OrthoDB" id="9802805at2"/>
<comment type="caution">
    <text evidence="8">The sequence shown here is derived from an EMBL/GenBank/DDBJ whole genome shotgun (WGS) entry which is preliminary data.</text>
</comment>
<evidence type="ECO:0000256" key="4">
    <source>
        <dbReference type="ARBA" id="ARBA00022801"/>
    </source>
</evidence>
<dbReference type="AlphaFoldDB" id="A0A5S5MFQ4"/>
<dbReference type="InterPro" id="IPR045121">
    <property type="entry name" value="CoAse"/>
</dbReference>
<keyword evidence="5" id="KW-0460">Magnesium</keyword>
<protein>
    <submittedName>
        <fullName evidence="8">CoA pyrophosphatase</fullName>
    </submittedName>
</protein>
<dbReference type="EMBL" id="VDMB01000010">
    <property type="protein sequence ID" value="TYT74543.1"/>
    <property type="molecule type" value="Genomic_DNA"/>
</dbReference>
<dbReference type="CDD" id="cd03426">
    <property type="entry name" value="NUDIX_CoAse_Nudt7"/>
    <property type="match status" value="1"/>
</dbReference>
<accession>A0A5S5MFQ4</accession>
<evidence type="ECO:0000256" key="3">
    <source>
        <dbReference type="ARBA" id="ARBA00022723"/>
    </source>
</evidence>
<evidence type="ECO:0000256" key="1">
    <source>
        <dbReference type="ARBA" id="ARBA00001936"/>
    </source>
</evidence>
<dbReference type="GO" id="GO:0010945">
    <property type="term" value="F:coenzyme A diphosphatase activity"/>
    <property type="evidence" value="ECO:0007669"/>
    <property type="project" value="InterPro"/>
</dbReference>
<dbReference type="Gene3D" id="3.90.79.10">
    <property type="entry name" value="Nucleoside Triphosphate Pyrophosphohydrolase"/>
    <property type="match status" value="1"/>
</dbReference>
<name>A0A5S5MFQ4_9BACT</name>
<evidence type="ECO:0000256" key="5">
    <source>
        <dbReference type="ARBA" id="ARBA00022842"/>
    </source>
</evidence>
<dbReference type="InterPro" id="IPR015797">
    <property type="entry name" value="NUDIX_hydrolase-like_dom_sf"/>
</dbReference>
<keyword evidence="3" id="KW-0479">Metal-binding</keyword>
<evidence type="ECO:0000256" key="2">
    <source>
        <dbReference type="ARBA" id="ARBA00001946"/>
    </source>
</evidence>
<comment type="cofactor">
    <cofactor evidence="1">
        <name>Mn(2+)</name>
        <dbReference type="ChEBI" id="CHEBI:29035"/>
    </cofactor>
</comment>
<sequence length="195" mass="21610">MNNFDKIYRNIVLDHPHPGPPGNRIRPAAVSFLLTPDEAPRLLAIQKAAHPHYTWAGQVALPGGHVDPEDPDTKHTALRELEEELGISSDKVDMIGSLGHFMTLNNVCIEVLAGWWQGSGPLRHDPSEIDRVLDIPLNILMENHLASGFSGREPDWTELRYPIEDAVIWGATARIVHHFMECLLSTGNHPLSSCG</sequence>
<dbReference type="SUPFAM" id="SSF55811">
    <property type="entry name" value="Nudix"/>
    <property type="match status" value="1"/>
</dbReference>
<gene>
    <name evidence="8" type="ORF">FIM25_09220</name>
</gene>
<keyword evidence="9" id="KW-1185">Reference proteome</keyword>
<evidence type="ECO:0000313" key="8">
    <source>
        <dbReference type="EMBL" id="TYT74543.1"/>
    </source>
</evidence>
<dbReference type="RefSeq" id="WP_139448527.1">
    <property type="nucleotide sequence ID" value="NZ_VDMB01000010.1"/>
</dbReference>
<dbReference type="PROSITE" id="PS51462">
    <property type="entry name" value="NUDIX"/>
    <property type="match status" value="1"/>
</dbReference>
<organism evidence="8 9">
    <name type="scientific">Desulfobotulus mexicanus</name>
    <dbReference type="NCBI Taxonomy" id="2586642"/>
    <lineage>
        <taxon>Bacteria</taxon>
        <taxon>Pseudomonadati</taxon>
        <taxon>Thermodesulfobacteriota</taxon>
        <taxon>Desulfobacteria</taxon>
        <taxon>Desulfobacterales</taxon>
        <taxon>Desulfobacteraceae</taxon>
        <taxon>Desulfobotulus</taxon>
    </lineage>
</organism>
<evidence type="ECO:0000313" key="9">
    <source>
        <dbReference type="Proteomes" id="UP000321899"/>
    </source>
</evidence>
<reference evidence="8 9" key="1">
    <citation type="submission" date="2019-06" db="EMBL/GenBank/DDBJ databases">
        <title>Desulfobotulus mexicanus sp. nov., a novel sulfate-reducing bacterium isolated from the sediment of an alkaline crater lake in Mexico.</title>
        <authorList>
            <person name="Hirschler-Rea A."/>
        </authorList>
    </citation>
    <scope>NUCLEOTIDE SEQUENCE [LARGE SCALE GENOMIC DNA]</scope>
    <source>
        <strain evidence="8 9">PAR22N</strain>
    </source>
</reference>
<dbReference type="Pfam" id="PF00293">
    <property type="entry name" value="NUDIX"/>
    <property type="match status" value="1"/>
</dbReference>
<dbReference type="PANTHER" id="PTHR12992">
    <property type="entry name" value="NUDIX HYDROLASE"/>
    <property type="match status" value="1"/>
</dbReference>
<dbReference type="GO" id="GO:0046872">
    <property type="term" value="F:metal ion binding"/>
    <property type="evidence" value="ECO:0007669"/>
    <property type="project" value="UniProtKB-KW"/>
</dbReference>
<comment type="cofactor">
    <cofactor evidence="2">
        <name>Mg(2+)</name>
        <dbReference type="ChEBI" id="CHEBI:18420"/>
    </cofactor>
</comment>
<proteinExistence type="predicted"/>